<reference evidence="4 5" key="1">
    <citation type="submission" date="2022-08" db="EMBL/GenBank/DDBJ databases">
        <title>Proteogenomics of the novel Dehalobacterium formicoaceticum strain EZ94 highlights a key role of methyltransferases during anaerobic dichloromethane degradation.</title>
        <authorList>
            <person name="Wasmund K."/>
        </authorList>
    </citation>
    <scope>NUCLEOTIDE SEQUENCE [LARGE SCALE GENOMIC DNA]</scope>
    <source>
        <strain evidence="4 5">EZ94</strain>
    </source>
</reference>
<protein>
    <submittedName>
        <fullName evidence="4">Class I SAM-dependent methyltransferase</fullName>
    </submittedName>
</protein>
<accession>A0ABT1Y773</accession>
<feature type="domain" description="Methyltransferase" evidence="3">
    <location>
        <begin position="41"/>
        <end position="134"/>
    </location>
</feature>
<dbReference type="RefSeq" id="WP_257913306.1">
    <property type="nucleotide sequence ID" value="NZ_JANPWE010000004.1"/>
</dbReference>
<evidence type="ECO:0000259" key="3">
    <source>
        <dbReference type="Pfam" id="PF13649"/>
    </source>
</evidence>
<sequence length="189" mass="21708">MMQHEPARLEMLLTKLAFLLYGKPVYKAFADRLPLYGGEQVLDFVCGMGTVAYYVAGRLPHGHLTCLDISERWLNTCRRTLRRYRNVSFLHAEARALPEDSFDMVYCHFVLHDISEDDLRTIIPALEKSLKSGGSLIFREPLDEAEKLNIIKHLIEQNRLSLKDSRITDVPLMGNALESIYIKKKEVLS</sequence>
<evidence type="ECO:0000313" key="5">
    <source>
        <dbReference type="Proteomes" id="UP001524944"/>
    </source>
</evidence>
<evidence type="ECO:0000256" key="1">
    <source>
        <dbReference type="ARBA" id="ARBA00022603"/>
    </source>
</evidence>
<dbReference type="InterPro" id="IPR029063">
    <property type="entry name" value="SAM-dependent_MTases_sf"/>
</dbReference>
<keyword evidence="1 4" id="KW-0489">Methyltransferase</keyword>
<proteinExistence type="predicted"/>
<keyword evidence="5" id="KW-1185">Reference proteome</keyword>
<organism evidence="4 5">
    <name type="scientific">Dehalobacterium formicoaceticum</name>
    <dbReference type="NCBI Taxonomy" id="51515"/>
    <lineage>
        <taxon>Bacteria</taxon>
        <taxon>Bacillati</taxon>
        <taxon>Bacillota</taxon>
        <taxon>Clostridia</taxon>
        <taxon>Eubacteriales</taxon>
        <taxon>Peptococcaceae</taxon>
        <taxon>Dehalobacterium</taxon>
    </lineage>
</organism>
<dbReference type="Proteomes" id="UP001524944">
    <property type="component" value="Unassembled WGS sequence"/>
</dbReference>
<evidence type="ECO:0000256" key="2">
    <source>
        <dbReference type="ARBA" id="ARBA00022679"/>
    </source>
</evidence>
<dbReference type="GO" id="GO:0008168">
    <property type="term" value="F:methyltransferase activity"/>
    <property type="evidence" value="ECO:0007669"/>
    <property type="project" value="UniProtKB-KW"/>
</dbReference>
<gene>
    <name evidence="4" type="ORF">NVS47_09565</name>
</gene>
<dbReference type="PANTHER" id="PTHR43861:SF1">
    <property type="entry name" value="TRANS-ACONITATE 2-METHYLTRANSFERASE"/>
    <property type="match status" value="1"/>
</dbReference>
<evidence type="ECO:0000313" key="4">
    <source>
        <dbReference type="EMBL" id="MCR6545754.1"/>
    </source>
</evidence>
<name>A0ABT1Y773_9FIRM</name>
<dbReference type="InterPro" id="IPR041698">
    <property type="entry name" value="Methyltransf_25"/>
</dbReference>
<keyword evidence="2" id="KW-0808">Transferase</keyword>
<dbReference type="Pfam" id="PF13649">
    <property type="entry name" value="Methyltransf_25"/>
    <property type="match status" value="1"/>
</dbReference>
<dbReference type="Gene3D" id="3.40.50.150">
    <property type="entry name" value="Vaccinia Virus protein VP39"/>
    <property type="match status" value="1"/>
</dbReference>
<dbReference type="PANTHER" id="PTHR43861">
    <property type="entry name" value="TRANS-ACONITATE 2-METHYLTRANSFERASE-RELATED"/>
    <property type="match status" value="1"/>
</dbReference>
<dbReference type="EMBL" id="JANPWE010000004">
    <property type="protein sequence ID" value="MCR6545754.1"/>
    <property type="molecule type" value="Genomic_DNA"/>
</dbReference>
<dbReference type="CDD" id="cd02440">
    <property type="entry name" value="AdoMet_MTases"/>
    <property type="match status" value="1"/>
</dbReference>
<comment type="caution">
    <text evidence="4">The sequence shown here is derived from an EMBL/GenBank/DDBJ whole genome shotgun (WGS) entry which is preliminary data.</text>
</comment>
<dbReference type="GO" id="GO:0032259">
    <property type="term" value="P:methylation"/>
    <property type="evidence" value="ECO:0007669"/>
    <property type="project" value="UniProtKB-KW"/>
</dbReference>
<dbReference type="SUPFAM" id="SSF53335">
    <property type="entry name" value="S-adenosyl-L-methionine-dependent methyltransferases"/>
    <property type="match status" value="1"/>
</dbReference>